<feature type="compositionally biased region" description="Acidic residues" evidence="1">
    <location>
        <begin position="203"/>
        <end position="214"/>
    </location>
</feature>
<gene>
    <name evidence="2" type="ORF">CAMP_LOCUS19120</name>
</gene>
<feature type="region of interest" description="Disordered" evidence="1">
    <location>
        <begin position="1"/>
        <end position="64"/>
    </location>
</feature>
<evidence type="ECO:0000313" key="2">
    <source>
        <dbReference type="EMBL" id="CAI5456483.1"/>
    </source>
</evidence>
<dbReference type="AlphaFoldDB" id="A0A9P1J3Y6"/>
<feature type="compositionally biased region" description="Basic and acidic residues" evidence="1">
    <location>
        <begin position="20"/>
        <end position="29"/>
    </location>
</feature>
<feature type="compositionally biased region" description="Basic residues" evidence="1">
    <location>
        <begin position="34"/>
        <end position="46"/>
    </location>
</feature>
<organism evidence="2 3">
    <name type="scientific">Caenorhabditis angaria</name>
    <dbReference type="NCBI Taxonomy" id="860376"/>
    <lineage>
        <taxon>Eukaryota</taxon>
        <taxon>Metazoa</taxon>
        <taxon>Ecdysozoa</taxon>
        <taxon>Nematoda</taxon>
        <taxon>Chromadorea</taxon>
        <taxon>Rhabditida</taxon>
        <taxon>Rhabditina</taxon>
        <taxon>Rhabditomorpha</taxon>
        <taxon>Rhabditoidea</taxon>
        <taxon>Rhabditidae</taxon>
        <taxon>Peloderinae</taxon>
        <taxon>Caenorhabditis</taxon>
    </lineage>
</organism>
<comment type="caution">
    <text evidence="2">The sequence shown here is derived from an EMBL/GenBank/DDBJ whole genome shotgun (WGS) entry which is preliminary data.</text>
</comment>
<feature type="region of interest" description="Disordered" evidence="1">
    <location>
        <begin position="176"/>
        <end position="214"/>
    </location>
</feature>
<proteinExistence type="predicted"/>
<name>A0A9P1J3Y6_9PELO</name>
<sequence length="214" mass="24940">MANNQGPPPSPNQSSGDESGADKSKEFKPNKNVNPKRKRKYHKRQCKGGSSYDEAKERRTNYYKPLNVYGKTKEELELLDPYNLRRELPESVALFEKAKMEEEEKRLEEEWKDLKTPAPPDVDILEQVWPDWIDVVPREELEQRLTNWSRHCPPPPRWRRSEVDCDVALNYWREKKDKETLDASGMPATTSNAPIPEDAHMEDNDDDDSGEDEI</sequence>
<accession>A0A9P1J3Y6</accession>
<evidence type="ECO:0000313" key="3">
    <source>
        <dbReference type="Proteomes" id="UP001152747"/>
    </source>
</evidence>
<evidence type="ECO:0000256" key="1">
    <source>
        <dbReference type="SAM" id="MobiDB-lite"/>
    </source>
</evidence>
<reference evidence="2" key="1">
    <citation type="submission" date="2022-11" db="EMBL/GenBank/DDBJ databases">
        <authorList>
            <person name="Kikuchi T."/>
        </authorList>
    </citation>
    <scope>NUCLEOTIDE SEQUENCE</scope>
    <source>
        <strain evidence="2">PS1010</strain>
    </source>
</reference>
<keyword evidence="3" id="KW-1185">Reference proteome</keyword>
<dbReference type="Proteomes" id="UP001152747">
    <property type="component" value="Unassembled WGS sequence"/>
</dbReference>
<protein>
    <submittedName>
        <fullName evidence="2">Uncharacterized protein</fullName>
    </submittedName>
</protein>
<feature type="compositionally biased region" description="Pro residues" evidence="1">
    <location>
        <begin position="1"/>
        <end position="11"/>
    </location>
</feature>
<dbReference type="EMBL" id="CANHGI010000006">
    <property type="protein sequence ID" value="CAI5456483.1"/>
    <property type="molecule type" value="Genomic_DNA"/>
</dbReference>